<evidence type="ECO:0000313" key="1">
    <source>
        <dbReference type="EMBL" id="KAI7996782.1"/>
    </source>
</evidence>
<evidence type="ECO:0000313" key="2">
    <source>
        <dbReference type="Proteomes" id="UP001060215"/>
    </source>
</evidence>
<proteinExistence type="predicted"/>
<name>A0ACC0G8I5_9ERIC</name>
<keyword evidence="2" id="KW-1185">Reference proteome</keyword>
<accession>A0ACC0G8I5</accession>
<dbReference type="Proteomes" id="UP001060215">
    <property type="component" value="Chromosome 10"/>
</dbReference>
<organism evidence="1 2">
    <name type="scientific">Camellia lanceoleosa</name>
    <dbReference type="NCBI Taxonomy" id="1840588"/>
    <lineage>
        <taxon>Eukaryota</taxon>
        <taxon>Viridiplantae</taxon>
        <taxon>Streptophyta</taxon>
        <taxon>Embryophyta</taxon>
        <taxon>Tracheophyta</taxon>
        <taxon>Spermatophyta</taxon>
        <taxon>Magnoliopsida</taxon>
        <taxon>eudicotyledons</taxon>
        <taxon>Gunneridae</taxon>
        <taxon>Pentapetalae</taxon>
        <taxon>asterids</taxon>
        <taxon>Ericales</taxon>
        <taxon>Theaceae</taxon>
        <taxon>Camellia</taxon>
    </lineage>
</organism>
<dbReference type="EMBL" id="CM045767">
    <property type="protein sequence ID" value="KAI7996782.1"/>
    <property type="molecule type" value="Genomic_DNA"/>
</dbReference>
<gene>
    <name evidence="1" type="ORF">LOK49_LG10G03098</name>
</gene>
<reference evidence="1 2" key="1">
    <citation type="journal article" date="2022" name="Plant J.">
        <title>Chromosome-level genome of Camellia lanceoleosa provides a valuable resource for understanding genome evolution and self-incompatibility.</title>
        <authorList>
            <person name="Gong W."/>
            <person name="Xiao S."/>
            <person name="Wang L."/>
            <person name="Liao Z."/>
            <person name="Chang Y."/>
            <person name="Mo W."/>
            <person name="Hu G."/>
            <person name="Li W."/>
            <person name="Zhao G."/>
            <person name="Zhu H."/>
            <person name="Hu X."/>
            <person name="Ji K."/>
            <person name="Xiang X."/>
            <person name="Song Q."/>
            <person name="Yuan D."/>
            <person name="Jin S."/>
            <person name="Zhang L."/>
        </authorList>
    </citation>
    <scope>NUCLEOTIDE SEQUENCE [LARGE SCALE GENOMIC DNA]</scope>
    <source>
        <strain evidence="1">SQ_2022a</strain>
    </source>
</reference>
<comment type="caution">
    <text evidence="1">The sequence shown here is derived from an EMBL/GenBank/DDBJ whole genome shotgun (WGS) entry which is preliminary data.</text>
</comment>
<protein>
    <submittedName>
        <fullName evidence="1">Uncharacterized protein</fullName>
    </submittedName>
</protein>
<sequence>MNPGLSGKLVRAARTSTKILKEPKASKHYLIKLSSGKEKLIDSRCKATIGTMSNLEHEAKKLRTAEQSRWLGWRPVVRGVAMNLVDHPHGGGEGRSKSSGSHGRSSQTPWGKPCKSGFKTRPQKKRRSLVRVVRRLGFRGGCWFSDILGLTWRVLELVLVVVSFVVVFVGMGRAEVSSEVQLQDIVSGYRPTQSDH</sequence>